<feature type="domain" description="UmuC" evidence="1">
    <location>
        <begin position="64"/>
        <end position="158"/>
    </location>
</feature>
<dbReference type="Gene3D" id="3.30.70.270">
    <property type="match status" value="1"/>
</dbReference>
<dbReference type="InterPro" id="IPR043128">
    <property type="entry name" value="Rev_trsase/Diguanyl_cyclase"/>
</dbReference>
<dbReference type="SUPFAM" id="SSF56672">
    <property type="entry name" value="DNA/RNA polymerases"/>
    <property type="match status" value="1"/>
</dbReference>
<dbReference type="EMBL" id="KQ090450">
    <property type="protein sequence ID" value="KMS95601.1"/>
    <property type="molecule type" value="Genomic_DNA"/>
</dbReference>
<reference evidence="2 3" key="1">
    <citation type="journal article" date="2014" name="Nature">
        <title>The genome of the recently domesticated crop plant sugar beet (Beta vulgaris).</title>
        <authorList>
            <person name="Dohm J.C."/>
            <person name="Minoche A.E."/>
            <person name="Holtgrawe D."/>
            <person name="Capella-Gutierrez S."/>
            <person name="Zakrzewski F."/>
            <person name="Tafer H."/>
            <person name="Rupp O."/>
            <person name="Sorensen T.R."/>
            <person name="Stracke R."/>
            <person name="Reinhardt R."/>
            <person name="Goesmann A."/>
            <person name="Kraft T."/>
            <person name="Schulz B."/>
            <person name="Stadler P.F."/>
            <person name="Schmidt T."/>
            <person name="Gabaldon T."/>
            <person name="Lehrach H."/>
            <person name="Weisshaar B."/>
            <person name="Himmelbauer H."/>
        </authorList>
    </citation>
    <scope>NUCLEOTIDE SEQUENCE [LARGE SCALE GENOMIC DNA]</scope>
    <source>
        <tissue evidence="2">Taproot</tissue>
    </source>
</reference>
<dbReference type="GO" id="GO:0006281">
    <property type="term" value="P:DNA repair"/>
    <property type="evidence" value="ECO:0007669"/>
    <property type="project" value="InterPro"/>
</dbReference>
<proteinExistence type="predicted"/>
<dbReference type="PROSITE" id="PS50173">
    <property type="entry name" value="UMUC"/>
    <property type="match status" value="1"/>
</dbReference>
<evidence type="ECO:0000259" key="1">
    <source>
        <dbReference type="PROSITE" id="PS50173"/>
    </source>
</evidence>
<dbReference type="GO" id="GO:0005634">
    <property type="term" value="C:nucleus"/>
    <property type="evidence" value="ECO:0007669"/>
    <property type="project" value="TreeGrafter"/>
</dbReference>
<name>A0A0J8B3P4_BETVV</name>
<evidence type="ECO:0000313" key="2">
    <source>
        <dbReference type="EMBL" id="KMS95601.1"/>
    </source>
</evidence>
<dbReference type="Gene3D" id="3.40.1170.60">
    <property type="match status" value="1"/>
</dbReference>
<dbReference type="PANTHER" id="PTHR45990:SF1">
    <property type="entry name" value="DNA REPAIR PROTEIN REV1"/>
    <property type="match status" value="1"/>
</dbReference>
<dbReference type="GO" id="GO:0070987">
    <property type="term" value="P:error-free translesion synthesis"/>
    <property type="evidence" value="ECO:0007669"/>
    <property type="project" value="TreeGrafter"/>
</dbReference>
<dbReference type="InterPro" id="IPR001126">
    <property type="entry name" value="UmuC"/>
</dbReference>
<dbReference type="OrthoDB" id="427711at2759"/>
<evidence type="ECO:0000313" key="3">
    <source>
        <dbReference type="Proteomes" id="UP000035740"/>
    </source>
</evidence>
<dbReference type="Proteomes" id="UP000035740">
    <property type="component" value="Unassembled WGS sequence"/>
</dbReference>
<dbReference type="GO" id="GO:0003887">
    <property type="term" value="F:DNA-directed DNA polymerase activity"/>
    <property type="evidence" value="ECO:0007669"/>
    <property type="project" value="TreeGrafter"/>
</dbReference>
<dbReference type="GO" id="GO:0042276">
    <property type="term" value="P:error-prone translesion synthesis"/>
    <property type="evidence" value="ECO:0007669"/>
    <property type="project" value="TreeGrafter"/>
</dbReference>
<dbReference type="Pfam" id="PF00817">
    <property type="entry name" value="IMS"/>
    <property type="match status" value="1"/>
</dbReference>
<dbReference type="ExpressionAtlas" id="A0A0J8B3P4">
    <property type="expression patterns" value="baseline"/>
</dbReference>
<sequence length="163" mass="17851">MMFCRLVAGAVREQRCGGATFCTLNLKSPLSLSCESSSPISIIAKIYRFEAILLLLNGPYLENGVKAGMFVRDAKARCPHLVIVPYNFEAYEEVADQFCNILHKHCDEVQAVSCDEAFLDITGSDVTDPEILVSEIRKEILESTCGTASAGILCALLLYMSSM</sequence>
<keyword evidence="3" id="KW-1185">Reference proteome</keyword>
<dbReference type="GO" id="GO:0017125">
    <property type="term" value="F:deoxycytidyl transferase activity"/>
    <property type="evidence" value="ECO:0007669"/>
    <property type="project" value="TreeGrafter"/>
</dbReference>
<protein>
    <recommendedName>
        <fullName evidence="1">UmuC domain-containing protein</fullName>
    </recommendedName>
</protein>
<accession>A0A0J8B3P4</accession>
<dbReference type="PANTHER" id="PTHR45990">
    <property type="entry name" value="DNA REPAIR PROTEIN REV1"/>
    <property type="match status" value="1"/>
</dbReference>
<dbReference type="AlphaFoldDB" id="A0A0J8B3P4"/>
<dbReference type="Gramene" id="KMS95601">
    <property type="protein sequence ID" value="KMS95601"/>
    <property type="gene ID" value="BVRB_006700"/>
</dbReference>
<gene>
    <name evidence="2" type="ORF">BVRB_006700</name>
</gene>
<organism evidence="2 3">
    <name type="scientific">Beta vulgaris subsp. vulgaris</name>
    <name type="common">Beet</name>
    <dbReference type="NCBI Taxonomy" id="3555"/>
    <lineage>
        <taxon>Eukaryota</taxon>
        <taxon>Viridiplantae</taxon>
        <taxon>Streptophyta</taxon>
        <taxon>Embryophyta</taxon>
        <taxon>Tracheophyta</taxon>
        <taxon>Spermatophyta</taxon>
        <taxon>Magnoliopsida</taxon>
        <taxon>eudicotyledons</taxon>
        <taxon>Gunneridae</taxon>
        <taxon>Pentapetalae</taxon>
        <taxon>Caryophyllales</taxon>
        <taxon>Chenopodiaceae</taxon>
        <taxon>Betoideae</taxon>
        <taxon>Beta</taxon>
    </lineage>
</organism>
<dbReference type="InterPro" id="IPR043502">
    <property type="entry name" value="DNA/RNA_pol_sf"/>
</dbReference>